<comment type="caution">
    <text evidence="1">The sequence shown here is derived from an EMBL/GenBank/DDBJ whole genome shotgun (WGS) entry which is preliminary data.</text>
</comment>
<protein>
    <submittedName>
        <fullName evidence="1">Uncharacterized protein</fullName>
    </submittedName>
</protein>
<sequence>MTRNSSNVSVVGNVLIPAKIMRLLQKGPKFGVEASLSAPNVIAMNRKVADEAQDDNRDCCLLEGVECLGKFAPKSKDFHCSRIFDDVVSFFKSNNLMLTQADKDGGFAVLPKGTYNEKALAPVNKSFAPVKKSEVRIKCKAINLFLVHLEIKTRDLKTTAGNLVQENGRG</sequence>
<keyword evidence="2" id="KW-1185">Reference proteome</keyword>
<dbReference type="EMBL" id="CM023483">
    <property type="protein sequence ID" value="KAH6937318.1"/>
    <property type="molecule type" value="Genomic_DNA"/>
</dbReference>
<evidence type="ECO:0000313" key="2">
    <source>
        <dbReference type="Proteomes" id="UP000821845"/>
    </source>
</evidence>
<dbReference type="Proteomes" id="UP000821845">
    <property type="component" value="Chromosome 3"/>
</dbReference>
<reference evidence="1" key="1">
    <citation type="submission" date="2020-05" db="EMBL/GenBank/DDBJ databases">
        <title>Large-scale comparative analyses of tick genomes elucidate their genetic diversity and vector capacities.</title>
        <authorList>
            <person name="Jia N."/>
            <person name="Wang J."/>
            <person name="Shi W."/>
            <person name="Du L."/>
            <person name="Sun Y."/>
            <person name="Zhan W."/>
            <person name="Jiang J."/>
            <person name="Wang Q."/>
            <person name="Zhang B."/>
            <person name="Ji P."/>
            <person name="Sakyi L.B."/>
            <person name="Cui X."/>
            <person name="Yuan T."/>
            <person name="Jiang B."/>
            <person name="Yang W."/>
            <person name="Lam T.T.-Y."/>
            <person name="Chang Q."/>
            <person name="Ding S."/>
            <person name="Wang X."/>
            <person name="Zhu J."/>
            <person name="Ruan X."/>
            <person name="Zhao L."/>
            <person name="Wei J."/>
            <person name="Que T."/>
            <person name="Du C."/>
            <person name="Cheng J."/>
            <person name="Dai P."/>
            <person name="Han X."/>
            <person name="Huang E."/>
            <person name="Gao Y."/>
            <person name="Liu J."/>
            <person name="Shao H."/>
            <person name="Ye R."/>
            <person name="Li L."/>
            <person name="Wei W."/>
            <person name="Wang X."/>
            <person name="Wang C."/>
            <person name="Yang T."/>
            <person name="Huo Q."/>
            <person name="Li W."/>
            <person name="Guo W."/>
            <person name="Chen H."/>
            <person name="Zhou L."/>
            <person name="Ni X."/>
            <person name="Tian J."/>
            <person name="Zhou Y."/>
            <person name="Sheng Y."/>
            <person name="Liu T."/>
            <person name="Pan Y."/>
            <person name="Xia L."/>
            <person name="Li J."/>
            <person name="Zhao F."/>
            <person name="Cao W."/>
        </authorList>
    </citation>
    <scope>NUCLEOTIDE SEQUENCE</scope>
    <source>
        <strain evidence="1">Hyas-2018</strain>
    </source>
</reference>
<evidence type="ECO:0000313" key="1">
    <source>
        <dbReference type="EMBL" id="KAH6937318.1"/>
    </source>
</evidence>
<accession>A0ACB7SR31</accession>
<gene>
    <name evidence="1" type="ORF">HPB50_026730</name>
</gene>
<organism evidence="1 2">
    <name type="scientific">Hyalomma asiaticum</name>
    <name type="common">Tick</name>
    <dbReference type="NCBI Taxonomy" id="266040"/>
    <lineage>
        <taxon>Eukaryota</taxon>
        <taxon>Metazoa</taxon>
        <taxon>Ecdysozoa</taxon>
        <taxon>Arthropoda</taxon>
        <taxon>Chelicerata</taxon>
        <taxon>Arachnida</taxon>
        <taxon>Acari</taxon>
        <taxon>Parasitiformes</taxon>
        <taxon>Ixodida</taxon>
        <taxon>Ixodoidea</taxon>
        <taxon>Ixodidae</taxon>
        <taxon>Hyalomminae</taxon>
        <taxon>Hyalomma</taxon>
    </lineage>
</organism>
<name>A0ACB7SR31_HYAAI</name>
<proteinExistence type="predicted"/>